<accession>A0A9D4JBV6</accession>
<comment type="caution">
    <text evidence="2">The sequence shown here is derived from an EMBL/GenBank/DDBJ whole genome shotgun (WGS) entry which is preliminary data.</text>
</comment>
<organism evidence="2 3">
    <name type="scientific">Dreissena polymorpha</name>
    <name type="common">Zebra mussel</name>
    <name type="synonym">Mytilus polymorpha</name>
    <dbReference type="NCBI Taxonomy" id="45954"/>
    <lineage>
        <taxon>Eukaryota</taxon>
        <taxon>Metazoa</taxon>
        <taxon>Spiralia</taxon>
        <taxon>Lophotrochozoa</taxon>
        <taxon>Mollusca</taxon>
        <taxon>Bivalvia</taxon>
        <taxon>Autobranchia</taxon>
        <taxon>Heteroconchia</taxon>
        <taxon>Euheterodonta</taxon>
        <taxon>Imparidentia</taxon>
        <taxon>Neoheterodontei</taxon>
        <taxon>Myida</taxon>
        <taxon>Dreissenoidea</taxon>
        <taxon>Dreissenidae</taxon>
        <taxon>Dreissena</taxon>
    </lineage>
</organism>
<dbReference type="Proteomes" id="UP000828390">
    <property type="component" value="Unassembled WGS sequence"/>
</dbReference>
<dbReference type="GO" id="GO:0006508">
    <property type="term" value="P:proteolysis"/>
    <property type="evidence" value="ECO:0007669"/>
    <property type="project" value="InterPro"/>
</dbReference>
<dbReference type="InterPro" id="IPR001254">
    <property type="entry name" value="Trypsin_dom"/>
</dbReference>
<evidence type="ECO:0000313" key="3">
    <source>
        <dbReference type="Proteomes" id="UP000828390"/>
    </source>
</evidence>
<gene>
    <name evidence="2" type="ORF">DPMN_155972</name>
</gene>
<name>A0A9D4JBV6_DREPO</name>
<dbReference type="Pfam" id="PF00089">
    <property type="entry name" value="Trypsin"/>
    <property type="match status" value="1"/>
</dbReference>
<feature type="domain" description="Peptidase S1" evidence="1">
    <location>
        <begin position="3"/>
        <end position="41"/>
    </location>
</feature>
<dbReference type="Gene3D" id="2.40.10.10">
    <property type="entry name" value="Trypsin-like serine proteases"/>
    <property type="match status" value="1"/>
</dbReference>
<evidence type="ECO:0000313" key="2">
    <source>
        <dbReference type="EMBL" id="KAH3802297.1"/>
    </source>
</evidence>
<reference evidence="2" key="1">
    <citation type="journal article" date="2019" name="bioRxiv">
        <title>The Genome of the Zebra Mussel, Dreissena polymorpha: A Resource for Invasive Species Research.</title>
        <authorList>
            <person name="McCartney M.A."/>
            <person name="Auch B."/>
            <person name="Kono T."/>
            <person name="Mallez S."/>
            <person name="Zhang Y."/>
            <person name="Obille A."/>
            <person name="Becker A."/>
            <person name="Abrahante J.E."/>
            <person name="Garbe J."/>
            <person name="Badalamenti J.P."/>
            <person name="Herman A."/>
            <person name="Mangelson H."/>
            <person name="Liachko I."/>
            <person name="Sullivan S."/>
            <person name="Sone E.D."/>
            <person name="Koren S."/>
            <person name="Silverstein K.A.T."/>
            <person name="Beckman K.B."/>
            <person name="Gohl D.M."/>
        </authorList>
    </citation>
    <scope>NUCLEOTIDE SEQUENCE</scope>
    <source>
        <strain evidence="2">Duluth1</strain>
        <tissue evidence="2">Whole animal</tissue>
    </source>
</reference>
<dbReference type="InterPro" id="IPR043504">
    <property type="entry name" value="Peptidase_S1_PA_chymotrypsin"/>
</dbReference>
<dbReference type="SUPFAM" id="SSF50494">
    <property type="entry name" value="Trypsin-like serine proteases"/>
    <property type="match status" value="1"/>
</dbReference>
<reference evidence="2" key="2">
    <citation type="submission" date="2020-11" db="EMBL/GenBank/DDBJ databases">
        <authorList>
            <person name="McCartney M.A."/>
            <person name="Auch B."/>
            <person name="Kono T."/>
            <person name="Mallez S."/>
            <person name="Becker A."/>
            <person name="Gohl D.M."/>
            <person name="Silverstein K.A.T."/>
            <person name="Koren S."/>
            <person name="Bechman K.B."/>
            <person name="Herman A."/>
            <person name="Abrahante J.E."/>
            <person name="Garbe J."/>
        </authorList>
    </citation>
    <scope>NUCLEOTIDE SEQUENCE</scope>
    <source>
        <strain evidence="2">Duluth1</strain>
        <tissue evidence="2">Whole animal</tissue>
    </source>
</reference>
<dbReference type="AlphaFoldDB" id="A0A9D4JBV6"/>
<dbReference type="EMBL" id="JAIWYP010000007">
    <property type="protein sequence ID" value="KAH3802297.1"/>
    <property type="molecule type" value="Genomic_DNA"/>
</dbReference>
<evidence type="ECO:0000259" key="1">
    <source>
        <dbReference type="Pfam" id="PF00089"/>
    </source>
</evidence>
<protein>
    <recommendedName>
        <fullName evidence="1">Peptidase S1 domain-containing protein</fullName>
    </recommendedName>
</protein>
<proteinExistence type="predicted"/>
<dbReference type="GO" id="GO:0004252">
    <property type="term" value="F:serine-type endopeptidase activity"/>
    <property type="evidence" value="ECO:0007669"/>
    <property type="project" value="InterPro"/>
</dbReference>
<dbReference type="InterPro" id="IPR009003">
    <property type="entry name" value="Peptidase_S1_PA"/>
</dbReference>
<keyword evidence="3" id="KW-1185">Reference proteome</keyword>
<sequence>MCLDNTGTWKLHGIASYVANNCNMTERPNIYTDVKQYLPWIDDKTCIPFI</sequence>